<evidence type="ECO:0000256" key="3">
    <source>
        <dbReference type="ARBA" id="ARBA00022574"/>
    </source>
</evidence>
<proteinExistence type="predicted"/>
<keyword evidence="3" id="KW-0853">WD repeat</keyword>
<evidence type="ECO:0000313" key="6">
    <source>
        <dbReference type="Proteomes" id="UP001187531"/>
    </source>
</evidence>
<dbReference type="PANTHER" id="PTHR12442">
    <property type="entry name" value="DYNEIN INTERMEDIATE CHAIN"/>
    <property type="match status" value="1"/>
</dbReference>
<dbReference type="PANTHER" id="PTHR12442:SF26">
    <property type="entry name" value="CYTOPLASMIC DYNEIN 2 INTERMEDIATE CHAIN 2"/>
    <property type="match status" value="1"/>
</dbReference>
<dbReference type="GO" id="GO:0045504">
    <property type="term" value="F:dynein heavy chain binding"/>
    <property type="evidence" value="ECO:0007669"/>
    <property type="project" value="TreeGrafter"/>
</dbReference>
<organism evidence="5 6">
    <name type="scientific">Artemia franciscana</name>
    <name type="common">Brine shrimp</name>
    <name type="synonym">Artemia sanfranciscana</name>
    <dbReference type="NCBI Taxonomy" id="6661"/>
    <lineage>
        <taxon>Eukaryota</taxon>
        <taxon>Metazoa</taxon>
        <taxon>Ecdysozoa</taxon>
        <taxon>Arthropoda</taxon>
        <taxon>Crustacea</taxon>
        <taxon>Branchiopoda</taxon>
        <taxon>Anostraca</taxon>
        <taxon>Artemiidae</taxon>
        <taxon>Artemia</taxon>
    </lineage>
</organism>
<keyword evidence="2" id="KW-0963">Cytoplasm</keyword>
<dbReference type="AlphaFoldDB" id="A0AA88L133"/>
<dbReference type="SMART" id="SM00320">
    <property type="entry name" value="WD40"/>
    <property type="match status" value="3"/>
</dbReference>
<dbReference type="GO" id="GO:0097014">
    <property type="term" value="C:ciliary plasm"/>
    <property type="evidence" value="ECO:0007669"/>
    <property type="project" value="TreeGrafter"/>
</dbReference>
<sequence length="441" mass="48441">MFSEVFLGNYGFQGITSISRQRCNSHASSQTDAIVYSGFGSQSVTSLDAQTEAEIIVEEKECSKEVNVFRLLSFLQKMLPIAEVEIEEAIQTSTFNSFREEGASAKMLAEFNSFVESETSQVSSVAFNSRYTIAIGYKQLEHITWCSHKSMIMVYFSMRRLKDGSMPSFSLVVQGCVSSLEFHKTTVSILAGGTLSGEIFIWDLNKDTTALLTIKNDPAIGHSDCISTVTSLVNGSFISSSIDGSVAVWAADKEINVKARTIFTWLDISAVKYTATAKNITIPVAATSSLREDEALVGLETGHVYLWRFGSTKYSKKCLYKHNGSVLYIKASASLMSIYSFGIDGKLFAYHIETGIASCVFAIDEPVSVATITLRSEIPFLLFPVGKGSIFIKKINTDDEYTVPVECKNYSLITSMSTSDNSSAICIGLLNGRAELYELEY</sequence>
<evidence type="ECO:0000256" key="1">
    <source>
        <dbReference type="ARBA" id="ARBA00004496"/>
    </source>
</evidence>
<evidence type="ECO:0000313" key="5">
    <source>
        <dbReference type="EMBL" id="KAK2712542.1"/>
    </source>
</evidence>
<reference evidence="5" key="1">
    <citation type="submission" date="2023-07" db="EMBL/GenBank/DDBJ databases">
        <title>Chromosome-level genome assembly of Artemia franciscana.</title>
        <authorList>
            <person name="Jo E."/>
        </authorList>
    </citation>
    <scope>NUCLEOTIDE SEQUENCE</scope>
    <source>
        <tissue evidence="5">Whole body</tissue>
    </source>
</reference>
<evidence type="ECO:0000256" key="4">
    <source>
        <dbReference type="ARBA" id="ARBA00022737"/>
    </source>
</evidence>
<comment type="subcellular location">
    <subcellularLocation>
        <location evidence="1">Cytoplasm</location>
    </subcellularLocation>
</comment>
<dbReference type="InterPro" id="IPR001680">
    <property type="entry name" value="WD40_rpt"/>
</dbReference>
<comment type="caution">
    <text evidence="5">The sequence shown here is derived from an EMBL/GenBank/DDBJ whole genome shotgun (WGS) entry which is preliminary data.</text>
</comment>
<dbReference type="GO" id="GO:0045503">
    <property type="term" value="F:dynein light chain binding"/>
    <property type="evidence" value="ECO:0007669"/>
    <property type="project" value="TreeGrafter"/>
</dbReference>
<dbReference type="SUPFAM" id="SSF50978">
    <property type="entry name" value="WD40 repeat-like"/>
    <property type="match status" value="1"/>
</dbReference>
<dbReference type="Gene3D" id="2.130.10.10">
    <property type="entry name" value="YVTN repeat-like/Quinoprotein amine dehydrogenase"/>
    <property type="match status" value="1"/>
</dbReference>
<dbReference type="GO" id="GO:0005868">
    <property type="term" value="C:cytoplasmic dynein complex"/>
    <property type="evidence" value="ECO:0007669"/>
    <property type="project" value="TreeGrafter"/>
</dbReference>
<dbReference type="InterPro" id="IPR015943">
    <property type="entry name" value="WD40/YVTN_repeat-like_dom_sf"/>
</dbReference>
<accession>A0AA88L133</accession>
<keyword evidence="4" id="KW-0677">Repeat</keyword>
<evidence type="ECO:0000256" key="2">
    <source>
        <dbReference type="ARBA" id="ARBA00022490"/>
    </source>
</evidence>
<gene>
    <name evidence="5" type="ORF">QYM36_011283</name>
</gene>
<protein>
    <submittedName>
        <fullName evidence="5">Uncharacterized protein</fullName>
    </submittedName>
</protein>
<keyword evidence="6" id="KW-1185">Reference proteome</keyword>
<dbReference type="InterPro" id="IPR050687">
    <property type="entry name" value="Dynein_IC"/>
</dbReference>
<dbReference type="GO" id="GO:0042073">
    <property type="term" value="P:intraciliary transport"/>
    <property type="evidence" value="ECO:0007669"/>
    <property type="project" value="TreeGrafter"/>
</dbReference>
<dbReference type="Proteomes" id="UP001187531">
    <property type="component" value="Unassembled WGS sequence"/>
</dbReference>
<dbReference type="EMBL" id="JAVRJZ010000015">
    <property type="protein sequence ID" value="KAK2712542.1"/>
    <property type="molecule type" value="Genomic_DNA"/>
</dbReference>
<dbReference type="InterPro" id="IPR036322">
    <property type="entry name" value="WD40_repeat_dom_sf"/>
</dbReference>
<name>A0AA88L133_ARTSF</name>